<evidence type="ECO:0000256" key="2">
    <source>
        <dbReference type="SAM" id="SignalP"/>
    </source>
</evidence>
<reference evidence="3 4" key="1">
    <citation type="submission" date="2018-06" db="EMBL/GenBank/DDBJ databases">
        <authorList>
            <consortium name="Pathogen Informatics"/>
            <person name="Doyle S."/>
        </authorList>
    </citation>
    <scope>NUCLEOTIDE SEQUENCE [LARGE SCALE GENOMIC DNA]</scope>
    <source>
        <strain evidence="3 4">NCTC11862</strain>
    </source>
</reference>
<gene>
    <name evidence="3" type="ORF">NCTC11862_00744</name>
</gene>
<feature type="compositionally biased region" description="Pro residues" evidence="1">
    <location>
        <begin position="961"/>
        <end position="979"/>
    </location>
</feature>
<feature type="region of interest" description="Disordered" evidence="1">
    <location>
        <begin position="1192"/>
        <end position="1253"/>
    </location>
</feature>
<feature type="region of interest" description="Disordered" evidence="1">
    <location>
        <begin position="238"/>
        <end position="259"/>
    </location>
</feature>
<feature type="compositionally biased region" description="Pro residues" evidence="1">
    <location>
        <begin position="1206"/>
        <end position="1237"/>
    </location>
</feature>
<organism evidence="3 4">
    <name type="scientific">Corynebacterium pilosum</name>
    <dbReference type="NCBI Taxonomy" id="35756"/>
    <lineage>
        <taxon>Bacteria</taxon>
        <taxon>Bacillati</taxon>
        <taxon>Actinomycetota</taxon>
        <taxon>Actinomycetes</taxon>
        <taxon>Mycobacteriales</taxon>
        <taxon>Corynebacteriaceae</taxon>
        <taxon>Corynebacterium</taxon>
    </lineage>
</organism>
<accession>A0A376CMS4</accession>
<feature type="compositionally biased region" description="Low complexity" evidence="1">
    <location>
        <begin position="722"/>
        <end position="732"/>
    </location>
</feature>
<feature type="region of interest" description="Disordered" evidence="1">
    <location>
        <begin position="722"/>
        <end position="755"/>
    </location>
</feature>
<feature type="region of interest" description="Disordered" evidence="1">
    <location>
        <begin position="954"/>
        <end position="989"/>
    </location>
</feature>
<proteinExistence type="predicted"/>
<keyword evidence="2" id="KW-0732">Signal</keyword>
<keyword evidence="4" id="KW-1185">Reference proteome</keyword>
<evidence type="ECO:0000313" key="3">
    <source>
        <dbReference type="EMBL" id="STC68968.1"/>
    </source>
</evidence>
<feature type="compositionally biased region" description="Polar residues" evidence="1">
    <location>
        <begin position="733"/>
        <end position="753"/>
    </location>
</feature>
<dbReference type="PANTHER" id="PTHR24216">
    <property type="entry name" value="PAXILLIN-RELATED"/>
    <property type="match status" value="1"/>
</dbReference>
<dbReference type="NCBIfam" id="NF038134">
    <property type="entry name" value="choice_anch_M"/>
    <property type="match status" value="4"/>
</dbReference>
<dbReference type="RefSeq" id="WP_018582290.1">
    <property type="nucleotide sequence ID" value="NZ_UFXQ01000001.1"/>
</dbReference>
<dbReference type="EMBL" id="UFXQ01000001">
    <property type="protein sequence ID" value="STC68968.1"/>
    <property type="molecule type" value="Genomic_DNA"/>
</dbReference>
<feature type="signal peptide" evidence="2">
    <location>
        <begin position="1"/>
        <end position="29"/>
    </location>
</feature>
<dbReference type="STRING" id="35756.GCA_001044155_00652"/>
<evidence type="ECO:0000313" key="4">
    <source>
        <dbReference type="Proteomes" id="UP000254467"/>
    </source>
</evidence>
<feature type="chain" id="PRO_5017069213" evidence="2">
    <location>
        <begin position="30"/>
        <end position="1294"/>
    </location>
</feature>
<evidence type="ECO:0000256" key="1">
    <source>
        <dbReference type="SAM" id="MobiDB-lite"/>
    </source>
</evidence>
<dbReference type="NCBIfam" id="TIGR03769">
    <property type="entry name" value="P_ac_wall_RPT"/>
    <property type="match status" value="3"/>
</dbReference>
<feature type="compositionally biased region" description="Pro residues" evidence="1">
    <location>
        <begin position="500"/>
        <end position="519"/>
    </location>
</feature>
<protein>
    <submittedName>
        <fullName evidence="3">Substrate-binding protein</fullName>
    </submittedName>
</protein>
<feature type="region of interest" description="Disordered" evidence="1">
    <location>
        <begin position="490"/>
        <end position="528"/>
    </location>
</feature>
<dbReference type="Proteomes" id="UP000254467">
    <property type="component" value="Unassembled WGS sequence"/>
</dbReference>
<sequence>MKKRHLHLIATTTALSLLGGVLVASPVHAGPDDGKTITTQGHVDAPKTFFNFDRNTFELKNEFQENNYPLEETAVWIGKGWSDKGNNQYQFNVTDDELLDFLAEDGEVLYASPAFTSGGHNPVWLGFGADANIPADDFRDGTIALDILDVEGPGKVEMFSYTNDGDWKNLRRLMSSSDEGFRSARLNVGQHTHNWSTFTQPGRYVLTYQSSARDKQGNLISSGPQKLAIQVGGLKPVDHQTPSLQQRYDDAHPGDASQQNYSLNIAPKANPEKDGDEHLSTITFDSGDPTVNGTLTLLNHGYFLTDIEVENGTASYDELLAAGEASIQAVFTPEGDNPRWISRPVAVARGGTASTTSQNDASTIQDKRQIPGHTPLSQEVHTPSDTSVEVTMVADPHDSDYTLATLSFADPKIRGFIEGGVYASADASVAEYPLQMTVNNGKATIRFQDGGDYEGYTPKFTFYPHPNTRVTSAEIIPGEWNAKELTYSTTLEESADQPSPVAPQPSNPAPQDPQAPQPDTPNQNGVTLPADTQVVTTSEYTITGEWDDNFKVHTYLREGTDGPDHVPGTITLGVQDSQLVSRESKDEAATFDFLQSPGPDFYLLPEDSTTSPTLGYTTSGFDYHDFTDQGLALHVTPVSTPVGAQWGAYHASGVVLDSTSTTAIETTERSDDKLNWVFTQPGIYEFEIQYRAHYAGGSHPEEFPTKFKKETLRFAVSDATIGGAASNNSSGSQPTTPNQGSDTPQPGDGQQPSVPLVAGDAVATSGAVNITANYQDGALTTTLVKDSEEVTSPGSLAIGVNDASLTTRSGEYNQEKFDFMGPRGGQYYNLPHDPVNNLPLVGYNTYNLNYNDFLEREVNLVLTPRQIPEGASWGVHEFSWNTGQVVHASSVTEDYSIGTVSDFFTRDTPLAWSFSKPGRYVFDVTFQAKNPDGTPVASEPMPLTFAVGNTAINEFQANPGTTPPAQEPTPTPTPQPSAPGPQDQGDDKNTASLIALDRGHVDIAVEREGDKFVAALLDDTNLVKRGRQRQDLDTIALVARDNALQTRSNRWANEKFNFMGQVGEKFYLLPQQQNPHIIWPGYNTQSLNYADYTEEGVNLVLRPKNVPADASWGVFLTDGFGGSDVLIDSTTGDHTISTDFASHTHVNWAFSDPGVYQFDLTYEATLIDGTTITSEPETLTFALGDKAITTVTTPGASLDPGTAKPAPTPVEPDPTPADPAPAPAPAEPPADPNPADPDPSDQDDDNRRPQPSTSWFVPLVVGSILGISATVIGVLATGFILQNLGGIGAFFGFK</sequence>
<dbReference type="InterPro" id="IPR022435">
    <property type="entry name" value="Surface-anchored_actinobac"/>
</dbReference>
<name>A0A376CMS4_9CORY</name>
<dbReference type="OrthoDB" id="4422177at2"/>